<keyword evidence="2" id="KW-1185">Reference proteome</keyword>
<dbReference type="Pfam" id="PF05635">
    <property type="entry name" value="23S_rRNA_IVP"/>
    <property type="match status" value="1"/>
</dbReference>
<name>A0ABW4VT68_9BACT</name>
<proteinExistence type="predicted"/>
<dbReference type="CDD" id="cd16377">
    <property type="entry name" value="23S_rRNA_IVP_like"/>
    <property type="match status" value="1"/>
</dbReference>
<protein>
    <submittedName>
        <fullName evidence="1">Four helix bundle protein</fullName>
    </submittedName>
</protein>
<dbReference type="Proteomes" id="UP001597361">
    <property type="component" value="Unassembled WGS sequence"/>
</dbReference>
<dbReference type="Gene3D" id="1.20.1440.60">
    <property type="entry name" value="23S rRNA-intervening sequence"/>
    <property type="match status" value="1"/>
</dbReference>
<dbReference type="SUPFAM" id="SSF158446">
    <property type="entry name" value="IVS-encoded protein-like"/>
    <property type="match status" value="1"/>
</dbReference>
<organism evidence="1 2">
    <name type="scientific">Belliella marina</name>
    <dbReference type="NCBI Taxonomy" id="1644146"/>
    <lineage>
        <taxon>Bacteria</taxon>
        <taxon>Pseudomonadati</taxon>
        <taxon>Bacteroidota</taxon>
        <taxon>Cytophagia</taxon>
        <taxon>Cytophagales</taxon>
        <taxon>Cyclobacteriaceae</taxon>
        <taxon>Belliella</taxon>
    </lineage>
</organism>
<evidence type="ECO:0000313" key="1">
    <source>
        <dbReference type="EMBL" id="MFD2036805.1"/>
    </source>
</evidence>
<dbReference type="EMBL" id="JBHUHR010000045">
    <property type="protein sequence ID" value="MFD2036805.1"/>
    <property type="molecule type" value="Genomic_DNA"/>
</dbReference>
<sequence>MAFHTYSFEKLEVYKSSRIFRVNIRKLLKNFPVEEKYDLVSQLKRAADSIGTNIAEGSGRSSNFDQAHFTNVAFSSAMEVIDHLNTSLDMNYISQEKYVELRVELDKIAHMLNSLYKFQLGNKENTLKRNQNK</sequence>
<accession>A0ABW4VT68</accession>
<dbReference type="NCBIfam" id="TIGR02436">
    <property type="entry name" value="four helix bundle protein"/>
    <property type="match status" value="1"/>
</dbReference>
<gene>
    <name evidence="1" type="ORF">ACFSKL_18515</name>
</gene>
<dbReference type="RefSeq" id="WP_376888209.1">
    <property type="nucleotide sequence ID" value="NZ_JBHUHR010000045.1"/>
</dbReference>
<dbReference type="PANTHER" id="PTHR38471">
    <property type="entry name" value="FOUR HELIX BUNDLE PROTEIN"/>
    <property type="match status" value="1"/>
</dbReference>
<comment type="caution">
    <text evidence="1">The sequence shown here is derived from an EMBL/GenBank/DDBJ whole genome shotgun (WGS) entry which is preliminary data.</text>
</comment>
<evidence type="ECO:0000313" key="2">
    <source>
        <dbReference type="Proteomes" id="UP001597361"/>
    </source>
</evidence>
<dbReference type="InterPro" id="IPR036583">
    <property type="entry name" value="23S_rRNA_IVS_sf"/>
</dbReference>
<dbReference type="InterPro" id="IPR012657">
    <property type="entry name" value="23S_rRNA-intervening_sequence"/>
</dbReference>
<dbReference type="PANTHER" id="PTHR38471:SF2">
    <property type="entry name" value="FOUR HELIX BUNDLE PROTEIN"/>
    <property type="match status" value="1"/>
</dbReference>
<reference evidence="2" key="1">
    <citation type="journal article" date="2019" name="Int. J. Syst. Evol. Microbiol.">
        <title>The Global Catalogue of Microorganisms (GCM) 10K type strain sequencing project: providing services to taxonomists for standard genome sequencing and annotation.</title>
        <authorList>
            <consortium name="The Broad Institute Genomics Platform"/>
            <consortium name="The Broad Institute Genome Sequencing Center for Infectious Disease"/>
            <person name="Wu L."/>
            <person name="Ma J."/>
        </authorList>
    </citation>
    <scope>NUCLEOTIDE SEQUENCE [LARGE SCALE GENOMIC DNA]</scope>
    <source>
        <strain evidence="2">CGMCC 1.15180</strain>
    </source>
</reference>